<dbReference type="AlphaFoldDB" id="A0A840XYJ1"/>
<name>A0A840XYJ1_9PROT</name>
<proteinExistence type="predicted"/>
<organism evidence="1 2">
    <name type="scientific">Neoroseomonas alkaliterrae</name>
    <dbReference type="NCBI Taxonomy" id="1452450"/>
    <lineage>
        <taxon>Bacteria</taxon>
        <taxon>Pseudomonadati</taxon>
        <taxon>Pseudomonadota</taxon>
        <taxon>Alphaproteobacteria</taxon>
        <taxon>Acetobacterales</taxon>
        <taxon>Acetobacteraceae</taxon>
        <taxon>Neoroseomonas</taxon>
    </lineage>
</organism>
<evidence type="ECO:0000313" key="2">
    <source>
        <dbReference type="Proteomes" id="UP000562254"/>
    </source>
</evidence>
<gene>
    <name evidence="1" type="ORF">FHS88_003840</name>
</gene>
<keyword evidence="2" id="KW-1185">Reference proteome</keyword>
<evidence type="ECO:0000313" key="1">
    <source>
        <dbReference type="EMBL" id="MBB5691679.1"/>
    </source>
</evidence>
<protein>
    <submittedName>
        <fullName evidence="1">Uncharacterized protein</fullName>
    </submittedName>
</protein>
<accession>A0A840XYJ1</accession>
<dbReference type="EMBL" id="JACIJE010000015">
    <property type="protein sequence ID" value="MBB5691679.1"/>
    <property type="molecule type" value="Genomic_DNA"/>
</dbReference>
<sequence>MSVLIRAGQHRRFNELLLAVLARRPLNELPVHGPLPRGPILSAHRRRWAGLMRYGYALRWEAKVRTDSEAFAIVIRPVLEPGYLGDPHVVFGLLEPFLRTAARVANAEVPPDGLEEERARLAGIFAGFDPAHPPIGTQHRDQRYRDLLIEAMALDPADFEGAETRDVVAAALQAVEGAVALRVSRWRGEGGTLDLADVHELAGEALLGRSPRLGTLRDIG</sequence>
<comment type="caution">
    <text evidence="1">The sequence shown here is derived from an EMBL/GenBank/DDBJ whole genome shotgun (WGS) entry which is preliminary data.</text>
</comment>
<dbReference type="Proteomes" id="UP000562254">
    <property type="component" value="Unassembled WGS sequence"/>
</dbReference>
<reference evidence="1 2" key="1">
    <citation type="submission" date="2020-08" db="EMBL/GenBank/DDBJ databases">
        <title>Genomic Encyclopedia of Type Strains, Phase IV (KMG-IV): sequencing the most valuable type-strain genomes for metagenomic binning, comparative biology and taxonomic classification.</title>
        <authorList>
            <person name="Goeker M."/>
        </authorList>
    </citation>
    <scope>NUCLEOTIDE SEQUENCE [LARGE SCALE GENOMIC DNA]</scope>
    <source>
        <strain evidence="1 2">DSM 25895</strain>
    </source>
</reference>
<dbReference type="RefSeq" id="WP_184487074.1">
    <property type="nucleotide sequence ID" value="NZ_JAAEDJ010000056.1"/>
</dbReference>